<feature type="region of interest" description="Disordered" evidence="2">
    <location>
        <begin position="1"/>
        <end position="66"/>
    </location>
</feature>
<name>A0AAD5VWU9_9AGAR</name>
<evidence type="ECO:0000256" key="1">
    <source>
        <dbReference type="PROSITE-ProRule" id="PRU00339"/>
    </source>
</evidence>
<feature type="compositionally biased region" description="Acidic residues" evidence="2">
    <location>
        <begin position="13"/>
        <end position="49"/>
    </location>
</feature>
<sequence>MSLASSSRRTLDEDMLSEEEYGTDSGSDDSDAPGLSDNEESDEGDESGEESLPSPEETNAEKEIEGDFDRLIQTIRQNEGSSGSGMLSRDWDINIAEREAEFRDDLRAASGIGKRRRKKGRSAGPVLSQQVQAMIGEGNQAYVDSNTQEAIRIMQEVIRIEPRATAAWSVLANCFDDTGQPDKGLQIRIMAAHLRHDAEEWDDLAQKSREMGYNQQALYCYRKVYSLDPTNIHALWERAVLAKNIGDHKTARNAFLAILKRVPHDLSVLRELHPILIELSELPVCVELFQQAFDHYQGLYPAGFGLDQDHQQIPGGGFGNLELLLLADLYNTLGEHENAIAVIRKGTRWLQKRAEQKYWDLCEDDREYDLPEWAPRSNNGGEDATEVVSGQFALDVNARHRLAIARIKLGEFEEGKLHASVVLCQNVKSFSVLFAEIADAYFEKQQWADAKPIYELLGGDPETSSLEILLQTAACSRMMEQLKEAAEIYEHIVRSIDPTHNDAKMKLAEIYEAMGEPRKALELVYEGSSTSVHANLIYENYAVIDSRKRRGKGDSANQGEDQSNIASTSLFEERAPQPKARQQPKTPRLTHVQLRELESQKEKEVLGGYQRVQELWPRMLTGEAEAEKEWLAEAEKLVETFRETRNLFLTSRSHPFRGMFPRRRKKQEVEAEADEDRMASRLQLDLEREDLAKRATKRGEKPGAVDVFRGVSFDDWLRIFMQYSFLLTRQGQSDLANEVLGHILLSNAYQTRARQDVIRIALISELSPNPGFGESNEVVAVAIATRDYRAAVDHSRKLITAHQFNNEPLRILLASLSSGLVPTDAFITSTLQKHLFREMKLSDTAVKHPETLKWNPLNKRYASTGSKATEQEQEEEDDNDEDAVTGPSSTTNPTPAPDAKSGLPLIPTAFNPVIITIYGQICIAAKSYQSAIFYLLHAYDYCPEDPMVCLCLAIASIGRAMQRQSDNRHHLVTQALAFLTQYRKLRGTNPQGLGEVEFNFGRTFHQLGLYSHAVKQYQKVIDMAEAGQDSTFVREAAYNLSLIYVLTGATPLADALYRRWLSI</sequence>
<dbReference type="PANTHER" id="PTHR23082:SF0">
    <property type="entry name" value="GENERAL TRANSCRIPTION FACTOR 3C POLYPEPTIDE 3"/>
    <property type="match status" value="1"/>
</dbReference>
<dbReference type="PANTHER" id="PTHR23082">
    <property type="entry name" value="TRANSCRIPTION INITIATION FACTOR IIIC TFIIIC , POLYPEPTIDE 3-RELATED"/>
    <property type="match status" value="1"/>
</dbReference>
<evidence type="ECO:0000313" key="3">
    <source>
        <dbReference type="EMBL" id="KAJ3569113.1"/>
    </source>
</evidence>
<evidence type="ECO:0000313" key="4">
    <source>
        <dbReference type="Proteomes" id="UP001213000"/>
    </source>
</evidence>
<feature type="compositionally biased region" description="Acidic residues" evidence="2">
    <location>
        <begin position="871"/>
        <end position="883"/>
    </location>
</feature>
<keyword evidence="4" id="KW-1185">Reference proteome</keyword>
<evidence type="ECO:0000256" key="2">
    <source>
        <dbReference type="SAM" id="MobiDB-lite"/>
    </source>
</evidence>
<gene>
    <name evidence="3" type="ORF">NP233_g5266</name>
</gene>
<organism evidence="3 4">
    <name type="scientific">Leucocoprinus birnbaumii</name>
    <dbReference type="NCBI Taxonomy" id="56174"/>
    <lineage>
        <taxon>Eukaryota</taxon>
        <taxon>Fungi</taxon>
        <taxon>Dikarya</taxon>
        <taxon>Basidiomycota</taxon>
        <taxon>Agaricomycotina</taxon>
        <taxon>Agaricomycetes</taxon>
        <taxon>Agaricomycetidae</taxon>
        <taxon>Agaricales</taxon>
        <taxon>Agaricineae</taxon>
        <taxon>Agaricaceae</taxon>
        <taxon>Leucocoprinus</taxon>
    </lineage>
</organism>
<keyword evidence="1" id="KW-0802">TPR repeat</keyword>
<dbReference type="SUPFAM" id="SSF48452">
    <property type="entry name" value="TPR-like"/>
    <property type="match status" value="3"/>
</dbReference>
<proteinExistence type="predicted"/>
<dbReference type="GO" id="GO:0006383">
    <property type="term" value="P:transcription by RNA polymerase III"/>
    <property type="evidence" value="ECO:0007669"/>
    <property type="project" value="InterPro"/>
</dbReference>
<dbReference type="AlphaFoldDB" id="A0AAD5VWU9"/>
<dbReference type="PROSITE" id="PS50005">
    <property type="entry name" value="TPR"/>
    <property type="match status" value="2"/>
</dbReference>
<accession>A0AAD5VWU9</accession>
<dbReference type="Gene3D" id="1.25.40.10">
    <property type="entry name" value="Tetratricopeptide repeat domain"/>
    <property type="match status" value="3"/>
</dbReference>
<comment type="caution">
    <text evidence="3">The sequence shown here is derived from an EMBL/GenBank/DDBJ whole genome shotgun (WGS) entry which is preliminary data.</text>
</comment>
<reference evidence="3" key="1">
    <citation type="submission" date="2022-07" db="EMBL/GenBank/DDBJ databases">
        <title>Genome Sequence of Leucocoprinus birnbaumii.</title>
        <authorList>
            <person name="Buettner E."/>
        </authorList>
    </citation>
    <scope>NUCLEOTIDE SEQUENCE</scope>
    <source>
        <strain evidence="3">VT141</strain>
    </source>
</reference>
<feature type="compositionally biased region" description="Polar residues" evidence="2">
    <location>
        <begin position="555"/>
        <end position="570"/>
    </location>
</feature>
<dbReference type="InterPro" id="IPR019734">
    <property type="entry name" value="TPR_rpt"/>
</dbReference>
<feature type="repeat" description="TPR" evidence="1">
    <location>
        <begin position="994"/>
        <end position="1027"/>
    </location>
</feature>
<dbReference type="InterPro" id="IPR039340">
    <property type="entry name" value="Tfc4/TFIIIC-102/Sfc4"/>
</dbReference>
<dbReference type="EMBL" id="JANIEX010000306">
    <property type="protein sequence ID" value="KAJ3569113.1"/>
    <property type="molecule type" value="Genomic_DNA"/>
</dbReference>
<feature type="repeat" description="TPR" evidence="1">
    <location>
        <begin position="198"/>
        <end position="231"/>
    </location>
</feature>
<feature type="region of interest" description="Disordered" evidence="2">
    <location>
        <begin position="548"/>
        <end position="588"/>
    </location>
</feature>
<evidence type="ECO:0008006" key="5">
    <source>
        <dbReference type="Google" id="ProtNLM"/>
    </source>
</evidence>
<dbReference type="Proteomes" id="UP001213000">
    <property type="component" value="Unassembled WGS sequence"/>
</dbReference>
<dbReference type="InterPro" id="IPR011990">
    <property type="entry name" value="TPR-like_helical_dom_sf"/>
</dbReference>
<dbReference type="GO" id="GO:0000127">
    <property type="term" value="C:transcription factor TFIIIC complex"/>
    <property type="evidence" value="ECO:0007669"/>
    <property type="project" value="TreeGrafter"/>
</dbReference>
<dbReference type="Pfam" id="PF13181">
    <property type="entry name" value="TPR_8"/>
    <property type="match status" value="1"/>
</dbReference>
<dbReference type="SMART" id="SM00028">
    <property type="entry name" value="TPR"/>
    <property type="match status" value="5"/>
</dbReference>
<protein>
    <recommendedName>
        <fullName evidence="5">TPR-like protein</fullName>
    </recommendedName>
</protein>
<feature type="region of interest" description="Disordered" evidence="2">
    <location>
        <begin position="863"/>
        <end position="901"/>
    </location>
</feature>